<name>A0A6I0IIA1_PHOVU</name>
<protein>
    <submittedName>
        <fullName evidence="1">Uncharacterized protein</fullName>
    </submittedName>
</protein>
<dbReference type="Proteomes" id="UP000441522">
    <property type="component" value="Unassembled WGS sequence"/>
</dbReference>
<gene>
    <name evidence="1" type="ORF">GAS29_06470</name>
</gene>
<dbReference type="AlphaFoldDB" id="A0A6I0IIA1"/>
<organism evidence="1 2">
    <name type="scientific">Phocaeicola vulgatus</name>
    <name type="common">Bacteroides vulgatus</name>
    <dbReference type="NCBI Taxonomy" id="821"/>
    <lineage>
        <taxon>Bacteria</taxon>
        <taxon>Pseudomonadati</taxon>
        <taxon>Bacteroidota</taxon>
        <taxon>Bacteroidia</taxon>
        <taxon>Bacteroidales</taxon>
        <taxon>Bacteroidaceae</taxon>
        <taxon>Phocaeicola</taxon>
    </lineage>
</organism>
<reference evidence="1 2" key="1">
    <citation type="journal article" date="2019" name="Nat. Med.">
        <title>A library of human gut bacterial isolates paired with longitudinal multiomics data enables mechanistic microbiome research.</title>
        <authorList>
            <person name="Poyet M."/>
            <person name="Groussin M."/>
            <person name="Gibbons S.M."/>
            <person name="Avila-Pacheco J."/>
            <person name="Jiang X."/>
            <person name="Kearney S.M."/>
            <person name="Perrotta A.R."/>
            <person name="Berdy B."/>
            <person name="Zhao S."/>
            <person name="Lieberman T.D."/>
            <person name="Swanson P.K."/>
            <person name="Smith M."/>
            <person name="Roesemann S."/>
            <person name="Alexander J.E."/>
            <person name="Rich S.A."/>
            <person name="Livny J."/>
            <person name="Vlamakis H."/>
            <person name="Clish C."/>
            <person name="Bullock K."/>
            <person name="Deik A."/>
            <person name="Scott J."/>
            <person name="Pierce K.A."/>
            <person name="Xavier R.J."/>
            <person name="Alm E.J."/>
        </authorList>
    </citation>
    <scope>NUCLEOTIDE SEQUENCE [LARGE SCALE GENOMIC DNA]</scope>
    <source>
        <strain evidence="1 2">BIOML-A5</strain>
    </source>
</reference>
<sequence length="67" mass="8062">MLFYNRTIHEIEKFSLKEKIGGYLSDSFLHVTKKKEPLFFGEAGKRKYLCMLYISLLPEFIHKKQYN</sequence>
<proteinExistence type="predicted"/>
<dbReference type="EMBL" id="WCWW01000010">
    <property type="protein sequence ID" value="KAB3858227.1"/>
    <property type="molecule type" value="Genomic_DNA"/>
</dbReference>
<evidence type="ECO:0000313" key="1">
    <source>
        <dbReference type="EMBL" id="KAB3858227.1"/>
    </source>
</evidence>
<accession>A0A6I0IIA1</accession>
<comment type="caution">
    <text evidence="1">The sequence shown here is derived from an EMBL/GenBank/DDBJ whole genome shotgun (WGS) entry which is preliminary data.</text>
</comment>
<evidence type="ECO:0000313" key="2">
    <source>
        <dbReference type="Proteomes" id="UP000441522"/>
    </source>
</evidence>